<protein>
    <recommendedName>
        <fullName evidence="1">Bet v I/Major latex protein domain-containing protein</fullName>
    </recommendedName>
</protein>
<sequence>MNAPPLMDHKSTAFPLYKNSKVLQGDGKSLGSVIQWSYVIDAKSDQYLEVKAKLSEVDDEKRSVTFTIIGGDLSKMHKSLASKVCVTPKSNGSMVKWSIIYEKLIEVDSHPLDPYLEIFAGITSKFYAHFQKARMTTH</sequence>
<evidence type="ECO:0000313" key="2">
    <source>
        <dbReference type="EMBL" id="KAK9106077.1"/>
    </source>
</evidence>
<reference evidence="2 3" key="1">
    <citation type="submission" date="2024-01" db="EMBL/GenBank/DDBJ databases">
        <title>Genome assemblies of Stephania.</title>
        <authorList>
            <person name="Yang L."/>
        </authorList>
    </citation>
    <scope>NUCLEOTIDE SEQUENCE [LARGE SCALE GENOMIC DNA]</scope>
    <source>
        <strain evidence="2">JXDWG</strain>
        <tissue evidence="2">Leaf</tissue>
    </source>
</reference>
<organism evidence="2 3">
    <name type="scientific">Stephania cephalantha</name>
    <dbReference type="NCBI Taxonomy" id="152367"/>
    <lineage>
        <taxon>Eukaryota</taxon>
        <taxon>Viridiplantae</taxon>
        <taxon>Streptophyta</taxon>
        <taxon>Embryophyta</taxon>
        <taxon>Tracheophyta</taxon>
        <taxon>Spermatophyta</taxon>
        <taxon>Magnoliopsida</taxon>
        <taxon>Ranunculales</taxon>
        <taxon>Menispermaceae</taxon>
        <taxon>Menispermoideae</taxon>
        <taxon>Cissampelideae</taxon>
        <taxon>Stephania</taxon>
    </lineage>
</organism>
<dbReference type="InterPro" id="IPR051761">
    <property type="entry name" value="MLP-like_ligand-binding"/>
</dbReference>
<keyword evidence="3" id="KW-1185">Reference proteome</keyword>
<comment type="caution">
    <text evidence="2">The sequence shown here is derived from an EMBL/GenBank/DDBJ whole genome shotgun (WGS) entry which is preliminary data.</text>
</comment>
<dbReference type="AlphaFoldDB" id="A0AAP0I1A1"/>
<proteinExistence type="predicted"/>
<accession>A0AAP0I1A1</accession>
<feature type="domain" description="Bet v I/Major latex protein" evidence="1">
    <location>
        <begin position="5"/>
        <end position="133"/>
    </location>
</feature>
<gene>
    <name evidence="2" type="ORF">Scep_022921</name>
</gene>
<dbReference type="Gene3D" id="3.30.530.20">
    <property type="match status" value="1"/>
</dbReference>
<dbReference type="SUPFAM" id="SSF55961">
    <property type="entry name" value="Bet v1-like"/>
    <property type="match status" value="1"/>
</dbReference>
<evidence type="ECO:0000313" key="3">
    <source>
        <dbReference type="Proteomes" id="UP001419268"/>
    </source>
</evidence>
<evidence type="ECO:0000259" key="1">
    <source>
        <dbReference type="SMART" id="SM01037"/>
    </source>
</evidence>
<dbReference type="InterPro" id="IPR023393">
    <property type="entry name" value="START-like_dom_sf"/>
</dbReference>
<dbReference type="GO" id="GO:0006952">
    <property type="term" value="P:defense response"/>
    <property type="evidence" value="ECO:0007669"/>
    <property type="project" value="InterPro"/>
</dbReference>
<dbReference type="SMART" id="SM01037">
    <property type="entry name" value="Bet_v_1"/>
    <property type="match status" value="1"/>
</dbReference>
<dbReference type="Proteomes" id="UP001419268">
    <property type="component" value="Unassembled WGS sequence"/>
</dbReference>
<dbReference type="EMBL" id="JBBNAG010000009">
    <property type="protein sequence ID" value="KAK9106077.1"/>
    <property type="molecule type" value="Genomic_DNA"/>
</dbReference>
<dbReference type="InterPro" id="IPR000916">
    <property type="entry name" value="Bet_v_I/MLP"/>
</dbReference>
<dbReference type="PANTHER" id="PTHR31907">
    <property type="entry name" value="MLP-LIKE PROTEIN 423"/>
    <property type="match status" value="1"/>
</dbReference>
<dbReference type="Pfam" id="PF00407">
    <property type="entry name" value="Bet_v_1"/>
    <property type="match status" value="1"/>
</dbReference>
<name>A0AAP0I1A1_9MAGN</name>